<dbReference type="Proteomes" id="UP000298218">
    <property type="component" value="Unassembled WGS sequence"/>
</dbReference>
<sequence>MRRNFAIAIGIVGSLLTLGVAGPANAAKDSGAEFDDSNPGWYAVAPANGEVFLPGETDIWVDTESEPGTVSPMLLDPADWWECHSNNNSSWVIVDYPFWWDGIEKTMKLQCGVSESYGWFHIRDGHMEQWKNRITQATPNASTDPWDDLMWWGATGALDSPYSSSGPTSGKLCVTTQIDMYNTSTQQHVYTFYPTYS</sequence>
<dbReference type="OrthoDB" id="5144412at2"/>
<dbReference type="EMBL" id="SOHQ01000038">
    <property type="protein sequence ID" value="TFD76285.1"/>
    <property type="molecule type" value="Genomic_DNA"/>
</dbReference>
<accession>A0A4Y8KL75</accession>
<keyword evidence="2" id="KW-1185">Reference proteome</keyword>
<gene>
    <name evidence="1" type="ORF">E3T53_13810</name>
</gene>
<organism evidence="1 2">
    <name type="scientific">Cryobacterium psychrophilum</name>
    <dbReference type="NCBI Taxonomy" id="41988"/>
    <lineage>
        <taxon>Bacteria</taxon>
        <taxon>Bacillati</taxon>
        <taxon>Actinomycetota</taxon>
        <taxon>Actinomycetes</taxon>
        <taxon>Micrococcales</taxon>
        <taxon>Microbacteriaceae</taxon>
        <taxon>Cryobacterium</taxon>
    </lineage>
</organism>
<evidence type="ECO:0000313" key="1">
    <source>
        <dbReference type="EMBL" id="TFD76285.1"/>
    </source>
</evidence>
<evidence type="ECO:0000313" key="2">
    <source>
        <dbReference type="Proteomes" id="UP000298218"/>
    </source>
</evidence>
<protein>
    <submittedName>
        <fullName evidence="1">Uncharacterized protein</fullName>
    </submittedName>
</protein>
<name>A0A4Y8KL75_9MICO</name>
<reference evidence="1 2" key="1">
    <citation type="submission" date="2019-03" db="EMBL/GenBank/DDBJ databases">
        <title>Genomics of glacier-inhabiting Cryobacterium strains.</title>
        <authorList>
            <person name="Liu Q."/>
            <person name="Xin Y.-H."/>
        </authorList>
    </citation>
    <scope>NUCLEOTIDE SEQUENCE [LARGE SCALE GENOMIC DNA]</scope>
    <source>
        <strain evidence="1 2">CGMCC 1.4292</strain>
    </source>
</reference>
<comment type="caution">
    <text evidence="1">The sequence shown here is derived from an EMBL/GenBank/DDBJ whole genome shotgun (WGS) entry which is preliminary data.</text>
</comment>
<dbReference type="RefSeq" id="WP_134173339.1">
    <property type="nucleotide sequence ID" value="NZ_SODI01000001.1"/>
</dbReference>
<proteinExistence type="predicted"/>
<dbReference type="AlphaFoldDB" id="A0A4Y8KL75"/>